<dbReference type="EMBL" id="CAJOBG010007620">
    <property type="protein sequence ID" value="CAF4222019.1"/>
    <property type="molecule type" value="Genomic_DNA"/>
</dbReference>
<reference evidence="1" key="1">
    <citation type="submission" date="2021-02" db="EMBL/GenBank/DDBJ databases">
        <authorList>
            <person name="Nowell W R."/>
        </authorList>
    </citation>
    <scope>NUCLEOTIDE SEQUENCE</scope>
</reference>
<dbReference type="Proteomes" id="UP000663834">
    <property type="component" value="Unassembled WGS sequence"/>
</dbReference>
<gene>
    <name evidence="8" type="ORF">BYL167_LOCUS44729</name>
    <name evidence="2" type="ORF">CJN711_LOCUS32511</name>
    <name evidence="9" type="ORF">GIL414_LOCUS50627</name>
    <name evidence="1" type="ORF">KQP761_LOCUS12009</name>
    <name evidence="4" type="ORF">MBJ925_LOCUS14108</name>
    <name evidence="6" type="ORF">OVN521_LOCUS27494</name>
    <name evidence="10" type="ORF">SMN809_LOCUS57950</name>
    <name evidence="7" type="ORF">UXM345_LOCUS36422</name>
    <name evidence="3" type="ORF">WKI299_LOCUS2303</name>
    <name evidence="5" type="ORF">XDN619_LOCUS16742</name>
</gene>
<evidence type="ECO:0000313" key="5">
    <source>
        <dbReference type="EMBL" id="CAF2091762.1"/>
    </source>
</evidence>
<dbReference type="EMBL" id="CAJOBI010215172">
    <property type="protein sequence ID" value="CAF5027757.1"/>
    <property type="molecule type" value="Genomic_DNA"/>
</dbReference>
<dbReference type="AlphaFoldDB" id="A0A815PMK0"/>
<evidence type="ECO:0000313" key="6">
    <source>
        <dbReference type="EMBL" id="CAF4222019.1"/>
    </source>
</evidence>
<keyword evidence="12" id="KW-1185">Reference proteome</keyword>
<dbReference type="Proteomes" id="UP000681720">
    <property type="component" value="Unassembled WGS sequence"/>
</dbReference>
<dbReference type="Proteomes" id="UP000676336">
    <property type="component" value="Unassembled WGS sequence"/>
</dbReference>
<evidence type="ECO:0000313" key="4">
    <source>
        <dbReference type="EMBL" id="CAF2056444.1"/>
    </source>
</evidence>
<comment type="caution">
    <text evidence="1">The sequence shown here is derived from an EMBL/GenBank/DDBJ whole genome shotgun (WGS) entry which is preliminary data.</text>
</comment>
<dbReference type="OrthoDB" id="6624089at2759"/>
<name>A0A815PMK0_9BILA</name>
<evidence type="ECO:0000313" key="7">
    <source>
        <dbReference type="EMBL" id="CAF4359537.1"/>
    </source>
</evidence>
<sequence>MQLCDSNVIEPPKKILKTKILARFGGSVDITTGLSVKDHYRLNIYYPILYTIITVINNKFDENVIDIAILMEKLFLSKELLTEDELRDLSEQYSISYDNLKAEQRLYKTKMNNQKMNLSQATKFILENNFHIHSIFIFK</sequence>
<evidence type="ECO:0000313" key="9">
    <source>
        <dbReference type="EMBL" id="CAF4876240.1"/>
    </source>
</evidence>
<evidence type="ECO:0000313" key="2">
    <source>
        <dbReference type="EMBL" id="CAF1576556.1"/>
    </source>
</evidence>
<dbReference type="EMBL" id="CAJNRG010007131">
    <property type="protein sequence ID" value="CAF2091762.1"/>
    <property type="molecule type" value="Genomic_DNA"/>
</dbReference>
<evidence type="ECO:0000313" key="3">
    <source>
        <dbReference type="EMBL" id="CAF1948795.1"/>
    </source>
</evidence>
<dbReference type="EMBL" id="CAJNOV010015582">
    <property type="protein sequence ID" value="CAF1576556.1"/>
    <property type="molecule type" value="Genomic_DNA"/>
</dbReference>
<organism evidence="1 11">
    <name type="scientific">Rotaria magnacalcarata</name>
    <dbReference type="NCBI Taxonomy" id="392030"/>
    <lineage>
        <taxon>Eukaryota</taxon>
        <taxon>Metazoa</taxon>
        <taxon>Spiralia</taxon>
        <taxon>Gnathifera</taxon>
        <taxon>Rotifera</taxon>
        <taxon>Eurotatoria</taxon>
        <taxon>Bdelloidea</taxon>
        <taxon>Philodinida</taxon>
        <taxon>Philodinidae</taxon>
        <taxon>Rotaria</taxon>
    </lineage>
</organism>
<dbReference type="Proteomes" id="UP000663856">
    <property type="component" value="Unassembled WGS sequence"/>
</dbReference>
<dbReference type="Proteomes" id="UP000663866">
    <property type="component" value="Unassembled WGS sequence"/>
</dbReference>
<dbReference type="EMBL" id="CAJNOW010005497">
    <property type="protein sequence ID" value="CAF1451323.1"/>
    <property type="molecule type" value="Genomic_DNA"/>
</dbReference>
<dbReference type="EMBL" id="CAJOBF010017045">
    <property type="protein sequence ID" value="CAF4359537.1"/>
    <property type="molecule type" value="Genomic_DNA"/>
</dbReference>
<dbReference type="Proteomes" id="UP000663855">
    <property type="component" value="Unassembled WGS sequence"/>
</dbReference>
<evidence type="ECO:0000313" key="11">
    <source>
        <dbReference type="Proteomes" id="UP000663834"/>
    </source>
</evidence>
<dbReference type="Proteomes" id="UP000663887">
    <property type="component" value="Unassembled WGS sequence"/>
</dbReference>
<dbReference type="Proteomes" id="UP000681967">
    <property type="component" value="Unassembled WGS sequence"/>
</dbReference>
<dbReference type="Proteomes" id="UP000663842">
    <property type="component" value="Unassembled WGS sequence"/>
</dbReference>
<dbReference type="Proteomes" id="UP000663824">
    <property type="component" value="Unassembled WGS sequence"/>
</dbReference>
<dbReference type="EMBL" id="CAJNRE010006542">
    <property type="protein sequence ID" value="CAF2056444.1"/>
    <property type="molecule type" value="Genomic_DNA"/>
</dbReference>
<dbReference type="EMBL" id="CAJOBJ010169225">
    <property type="protein sequence ID" value="CAF4876240.1"/>
    <property type="molecule type" value="Genomic_DNA"/>
</dbReference>
<evidence type="ECO:0000313" key="12">
    <source>
        <dbReference type="Proteomes" id="UP000663866"/>
    </source>
</evidence>
<dbReference type="EMBL" id="CAJNRF010000237">
    <property type="protein sequence ID" value="CAF1948795.1"/>
    <property type="molecule type" value="Genomic_DNA"/>
</dbReference>
<evidence type="ECO:0000313" key="10">
    <source>
        <dbReference type="EMBL" id="CAF5027757.1"/>
    </source>
</evidence>
<accession>A0A815PMK0</accession>
<dbReference type="EMBL" id="CAJOBH010122277">
    <property type="protein sequence ID" value="CAF4717253.1"/>
    <property type="molecule type" value="Genomic_DNA"/>
</dbReference>
<evidence type="ECO:0000313" key="8">
    <source>
        <dbReference type="EMBL" id="CAF4717253.1"/>
    </source>
</evidence>
<evidence type="ECO:0000313" key="1">
    <source>
        <dbReference type="EMBL" id="CAF1451323.1"/>
    </source>
</evidence>
<proteinExistence type="predicted"/>
<protein>
    <submittedName>
        <fullName evidence="1">Uncharacterized protein</fullName>
    </submittedName>
</protein>